<feature type="region of interest" description="Disordered" evidence="1">
    <location>
        <begin position="1"/>
        <end position="28"/>
    </location>
</feature>
<keyword evidence="3" id="KW-1185">Reference proteome</keyword>
<protein>
    <submittedName>
        <fullName evidence="2">Uncharacterized protein</fullName>
    </submittedName>
</protein>
<evidence type="ECO:0000313" key="2">
    <source>
        <dbReference type="EMBL" id="KYK54111.1"/>
    </source>
</evidence>
<dbReference type="STRING" id="98403.A0A151GAK7"/>
<name>A0A151GAK7_DRECN</name>
<accession>A0A151GAK7</accession>
<dbReference type="RefSeq" id="XP_040653463.1">
    <property type="nucleotide sequence ID" value="XM_040803359.1"/>
</dbReference>
<proteinExistence type="predicted"/>
<dbReference type="InParanoid" id="A0A151GAK7"/>
<dbReference type="GeneID" id="63718710"/>
<reference evidence="2 3" key="1">
    <citation type="journal article" date="2016" name="Sci. Rep.">
        <title>Insights into Adaptations to a Near-Obligate Nematode Endoparasitic Lifestyle from the Finished Genome of Drechmeria coniospora.</title>
        <authorList>
            <person name="Zhang L."/>
            <person name="Zhou Z."/>
            <person name="Guo Q."/>
            <person name="Fokkens L."/>
            <person name="Miskei M."/>
            <person name="Pocsi I."/>
            <person name="Zhang W."/>
            <person name="Chen M."/>
            <person name="Wang L."/>
            <person name="Sun Y."/>
            <person name="Donzelli B.G."/>
            <person name="Gibson D.M."/>
            <person name="Nelson D.R."/>
            <person name="Luo J.G."/>
            <person name="Rep M."/>
            <person name="Liu H."/>
            <person name="Yang S."/>
            <person name="Wang J."/>
            <person name="Krasnoff S.B."/>
            <person name="Xu Y."/>
            <person name="Molnar I."/>
            <person name="Lin M."/>
        </authorList>
    </citation>
    <scope>NUCLEOTIDE SEQUENCE [LARGE SCALE GENOMIC DNA]</scope>
    <source>
        <strain evidence="2 3">ARSEF 6962</strain>
    </source>
</reference>
<dbReference type="Proteomes" id="UP000076580">
    <property type="component" value="Chromosome 03"/>
</dbReference>
<sequence length="468" mass="50380">MPDCEVHEPSNGPSYPAPPPLLSSPPSPFPDGLLATLQNSQRNRWSYDSLPLWFCSRQRQEVYSMPATPPVQSRTIEVDVDFLPAPATKLIVTQYLEASQDPPYWACIVVGAFLDCQERVIWSTELFAAQLDIQLESDEEETASESDAGEDDDYETSSASIRRGFGIPCIKARFQDTGKPPLTTPPTAGFTPGTLFLEAATTITLTGAQSAAAPSIDFSIMSGGWNPITGRDSSGSRPPLAPYGAPVPSQGQPYIYHTGGPGYNLGMAPPYNGWANATYSMHAVGASAIPGGTYLGQQGMGGYHAQHTFAYQPNGAGNMLPRQPQPWPRIDPEMPAAQMTNSSGGLGCEPGYNYFFPAEHTKAHVFKSSRPPWQLPANTQIPFMATHIPTNTTFAELMKGFGCTNPVAKKNRVVEIIAGGGGKWYKGMEVGGGDKVSLTKTIGEVGWDSTRTGGVCEKPVVCLWFCKE</sequence>
<organism evidence="2 3">
    <name type="scientific">Drechmeria coniospora</name>
    <name type="common">Nematophagous fungus</name>
    <name type="synonym">Meria coniospora</name>
    <dbReference type="NCBI Taxonomy" id="98403"/>
    <lineage>
        <taxon>Eukaryota</taxon>
        <taxon>Fungi</taxon>
        <taxon>Dikarya</taxon>
        <taxon>Ascomycota</taxon>
        <taxon>Pezizomycotina</taxon>
        <taxon>Sordariomycetes</taxon>
        <taxon>Hypocreomycetidae</taxon>
        <taxon>Hypocreales</taxon>
        <taxon>Ophiocordycipitaceae</taxon>
        <taxon>Drechmeria</taxon>
    </lineage>
</organism>
<evidence type="ECO:0000313" key="3">
    <source>
        <dbReference type="Proteomes" id="UP000076580"/>
    </source>
</evidence>
<comment type="caution">
    <text evidence="2">The sequence shown here is derived from an EMBL/GenBank/DDBJ whole genome shotgun (WGS) entry which is preliminary data.</text>
</comment>
<gene>
    <name evidence="2" type="ORF">DCS_06067</name>
</gene>
<dbReference type="AlphaFoldDB" id="A0A151GAK7"/>
<feature type="compositionally biased region" description="Pro residues" evidence="1">
    <location>
        <begin position="15"/>
        <end position="28"/>
    </location>
</feature>
<feature type="compositionally biased region" description="Acidic residues" evidence="1">
    <location>
        <begin position="137"/>
        <end position="155"/>
    </location>
</feature>
<dbReference type="EMBL" id="LAYC01000003">
    <property type="protein sequence ID" value="KYK54111.1"/>
    <property type="molecule type" value="Genomic_DNA"/>
</dbReference>
<evidence type="ECO:0000256" key="1">
    <source>
        <dbReference type="SAM" id="MobiDB-lite"/>
    </source>
</evidence>
<feature type="region of interest" description="Disordered" evidence="1">
    <location>
        <begin position="137"/>
        <end position="157"/>
    </location>
</feature>